<evidence type="ECO:0000313" key="3">
    <source>
        <dbReference type="Proteomes" id="UP000229756"/>
    </source>
</evidence>
<reference evidence="3" key="1">
    <citation type="submission" date="2017-09" db="EMBL/GenBank/DDBJ databases">
        <title>Depth-based differentiation of microbial function through sediment-hosted aquifers and enrichment of novel symbionts in the deep terrestrial subsurface.</title>
        <authorList>
            <person name="Probst A.J."/>
            <person name="Ladd B."/>
            <person name="Jarett J.K."/>
            <person name="Geller-Mcgrath D.E."/>
            <person name="Sieber C.M.K."/>
            <person name="Emerson J.B."/>
            <person name="Anantharaman K."/>
            <person name="Thomas B.C."/>
            <person name="Malmstrom R."/>
            <person name="Stieglmeier M."/>
            <person name="Klingl A."/>
            <person name="Woyke T."/>
            <person name="Ryan C.M."/>
            <person name="Banfield J.F."/>
        </authorList>
    </citation>
    <scope>NUCLEOTIDE SEQUENCE [LARGE SCALE GENOMIC DNA]</scope>
</reference>
<accession>A0A2M8ELR4</accession>
<feature type="transmembrane region" description="Helical" evidence="1">
    <location>
        <begin position="66"/>
        <end position="88"/>
    </location>
</feature>
<gene>
    <name evidence="2" type="ORF">CO058_02255</name>
</gene>
<evidence type="ECO:0000313" key="2">
    <source>
        <dbReference type="EMBL" id="PJC23671.1"/>
    </source>
</evidence>
<dbReference type="Proteomes" id="UP000229756">
    <property type="component" value="Unassembled WGS sequence"/>
</dbReference>
<proteinExistence type="predicted"/>
<organism evidence="2 3">
    <name type="scientific">candidate division WWE3 bacterium CG_4_9_14_0_2_um_filter_35_11</name>
    <dbReference type="NCBI Taxonomy" id="1975077"/>
    <lineage>
        <taxon>Bacteria</taxon>
        <taxon>Katanobacteria</taxon>
    </lineage>
</organism>
<dbReference type="AlphaFoldDB" id="A0A2M8ELR4"/>
<keyword evidence="1" id="KW-0812">Transmembrane</keyword>
<protein>
    <submittedName>
        <fullName evidence="2">Uncharacterized protein</fullName>
    </submittedName>
</protein>
<keyword evidence="1" id="KW-0472">Membrane</keyword>
<comment type="caution">
    <text evidence="2">The sequence shown here is derived from an EMBL/GenBank/DDBJ whole genome shotgun (WGS) entry which is preliminary data.</text>
</comment>
<sequence length="91" mass="10536">MKSKHHIIIISIQYVVLILAMFVASLLFQKTADNFSRFYILLILSLLYILWGVWHHGFTERLDKLILLEYSLVSAIVILLSALGLGIIRFF</sequence>
<feature type="transmembrane region" description="Helical" evidence="1">
    <location>
        <begin position="7"/>
        <end position="29"/>
    </location>
</feature>
<name>A0A2M8ELR4_UNCKA</name>
<keyword evidence="1" id="KW-1133">Transmembrane helix</keyword>
<evidence type="ECO:0000256" key="1">
    <source>
        <dbReference type="SAM" id="Phobius"/>
    </source>
</evidence>
<feature type="transmembrane region" description="Helical" evidence="1">
    <location>
        <begin position="35"/>
        <end position="54"/>
    </location>
</feature>
<dbReference type="EMBL" id="PFSJ01000018">
    <property type="protein sequence ID" value="PJC23671.1"/>
    <property type="molecule type" value="Genomic_DNA"/>
</dbReference>